<sequence length="510" mass="56666">MREVFRTRLDRPLYRAVWAVISGQIHYKKTMHSDVILAAVEEVSHLIGVLDARISASPLEEAWQVRACFLAAENLAAVDGTPTRPADILGLMSGTALPHPDNYLPALAGYGHWRRCMAQVELSDLASRLVGRTLSTKAAAAERQADWDLEDTLPVEGRRSMGTGTAGDVDEYARKVGVRALRLMRKSNAEGPKLVALARGMQEVIRVDPDPDYFTRAHEIRKDVKAQAKAGAEWLKGALPSPDDDEQEALIDGKVDEFLDALDWEKPSHLGSCYAVLPDRLRDLGLSQNRLSCLTGATKRLGFEGRLDERALRGFLNQLADEAKAGLALLDSLELLLAEFAVSPAASFDARSQLPEVVYAFLLYPAVDTIWLETALDMKERIVRKFVKRLSDGMLIAHWAERRSRDDSSGRDVRLWTAARFENDFQLAMRRPTSVRRPSPARSLTPSAMINRSRPVDTSKPMSAVFEKFDQDMIDLEEEFGRFFGSRLAKIASREGPLRAKSGLPVGQST</sequence>
<organism evidence="1 2">
    <name type="scientific">Erythrobacter aureus</name>
    <dbReference type="NCBI Taxonomy" id="2182384"/>
    <lineage>
        <taxon>Bacteria</taxon>
        <taxon>Pseudomonadati</taxon>
        <taxon>Pseudomonadota</taxon>
        <taxon>Alphaproteobacteria</taxon>
        <taxon>Sphingomonadales</taxon>
        <taxon>Erythrobacteraceae</taxon>
        <taxon>Erythrobacter/Porphyrobacter group</taxon>
        <taxon>Erythrobacter</taxon>
    </lineage>
</organism>
<dbReference type="KEGG" id="err:DVR09_16445"/>
<dbReference type="Proteomes" id="UP000254508">
    <property type="component" value="Plasmid unnamed"/>
</dbReference>
<accession>A0A345YJE0</accession>
<keyword evidence="1" id="KW-0614">Plasmid</keyword>
<name>A0A345YJE0_9SPHN</name>
<reference evidence="1 2" key="1">
    <citation type="submission" date="2018-07" db="EMBL/GenBank/DDBJ databases">
        <title>Genome sequence of Erythrobacter strain YH-07, an antagonistic bacterium isolated from Yellow Sea.</title>
        <authorList>
            <person name="Tang T."/>
            <person name="Liu Q."/>
            <person name="Sun X."/>
        </authorList>
    </citation>
    <scope>NUCLEOTIDE SEQUENCE [LARGE SCALE GENOMIC DNA]</scope>
    <source>
        <strain evidence="1 2">YH-07</strain>
        <plasmid evidence="1 2">unnamed</plasmid>
    </source>
</reference>
<evidence type="ECO:0000313" key="1">
    <source>
        <dbReference type="EMBL" id="AXK44042.1"/>
    </source>
</evidence>
<proteinExistence type="predicted"/>
<protein>
    <submittedName>
        <fullName evidence="1">Uncharacterized protein</fullName>
    </submittedName>
</protein>
<dbReference type="OrthoDB" id="9781789at2"/>
<dbReference type="EMBL" id="CP031358">
    <property type="protein sequence ID" value="AXK44042.1"/>
    <property type="molecule type" value="Genomic_DNA"/>
</dbReference>
<geneLocation type="plasmid" evidence="1 2">
    <name>unnamed</name>
</geneLocation>
<gene>
    <name evidence="1" type="ORF">DVR09_16445</name>
</gene>
<keyword evidence="2" id="KW-1185">Reference proteome</keyword>
<evidence type="ECO:0000313" key="2">
    <source>
        <dbReference type="Proteomes" id="UP000254508"/>
    </source>
</evidence>
<dbReference type="AlphaFoldDB" id="A0A345YJE0"/>